<evidence type="ECO:0000256" key="2">
    <source>
        <dbReference type="ARBA" id="ARBA00022448"/>
    </source>
</evidence>
<evidence type="ECO:0000256" key="6">
    <source>
        <dbReference type="ARBA" id="ARBA00023136"/>
    </source>
</evidence>
<keyword evidence="4 11" id="KW-1133">Transmembrane helix</keyword>
<comment type="caution">
    <text evidence="14">The sequence shown here is derived from an EMBL/GenBank/DDBJ whole genome shotgun (WGS) entry which is preliminary data.</text>
</comment>
<dbReference type="InterPro" id="IPR001828">
    <property type="entry name" value="ANF_lig-bd_rcpt"/>
</dbReference>
<keyword evidence="5" id="KW-0406">Ion transport</keyword>
<evidence type="ECO:0000313" key="15">
    <source>
        <dbReference type="Proteomes" id="UP001140206"/>
    </source>
</evidence>
<keyword evidence="9" id="KW-1071">Ligand-gated ion channel</keyword>
<protein>
    <submittedName>
        <fullName evidence="14">Glutamate receptor</fullName>
    </submittedName>
</protein>
<dbReference type="Pfam" id="PF01094">
    <property type="entry name" value="ANF_receptor"/>
    <property type="match status" value="1"/>
</dbReference>
<evidence type="ECO:0000256" key="10">
    <source>
        <dbReference type="ARBA" id="ARBA00023303"/>
    </source>
</evidence>
<feature type="chain" id="PRO_5043866058" evidence="12">
    <location>
        <begin position="23"/>
        <end position="856"/>
    </location>
</feature>
<feature type="transmembrane region" description="Helical" evidence="11">
    <location>
        <begin position="629"/>
        <end position="653"/>
    </location>
</feature>
<dbReference type="InterPro" id="IPR001638">
    <property type="entry name" value="Solute-binding_3/MltF_N"/>
</dbReference>
<keyword evidence="12" id="KW-0732">Signal</keyword>
<comment type="subcellular location">
    <subcellularLocation>
        <location evidence="1">Membrane</location>
        <topology evidence="1">Multi-pass membrane protein</topology>
    </subcellularLocation>
</comment>
<keyword evidence="15" id="KW-1185">Reference proteome</keyword>
<dbReference type="Gene3D" id="3.40.190.10">
    <property type="entry name" value="Periplasmic binding protein-like II"/>
    <property type="match status" value="2"/>
</dbReference>
<organism evidence="14 15">
    <name type="scientific">Rhynchospora pubera</name>
    <dbReference type="NCBI Taxonomy" id="906938"/>
    <lineage>
        <taxon>Eukaryota</taxon>
        <taxon>Viridiplantae</taxon>
        <taxon>Streptophyta</taxon>
        <taxon>Embryophyta</taxon>
        <taxon>Tracheophyta</taxon>
        <taxon>Spermatophyta</taxon>
        <taxon>Magnoliopsida</taxon>
        <taxon>Liliopsida</taxon>
        <taxon>Poales</taxon>
        <taxon>Cyperaceae</taxon>
        <taxon>Cyperoideae</taxon>
        <taxon>Rhynchosporeae</taxon>
        <taxon>Rhynchospora</taxon>
    </lineage>
</organism>
<dbReference type="Gene3D" id="1.10.287.70">
    <property type="match status" value="1"/>
</dbReference>
<dbReference type="Pfam" id="PF00497">
    <property type="entry name" value="SBP_bac_3"/>
    <property type="match status" value="1"/>
</dbReference>
<evidence type="ECO:0000256" key="12">
    <source>
        <dbReference type="SAM" id="SignalP"/>
    </source>
</evidence>
<dbReference type="Gene3D" id="3.40.50.2300">
    <property type="match status" value="2"/>
</dbReference>
<dbReference type="GO" id="GO:0016020">
    <property type="term" value="C:membrane"/>
    <property type="evidence" value="ECO:0007669"/>
    <property type="project" value="UniProtKB-SubCell"/>
</dbReference>
<evidence type="ECO:0000256" key="4">
    <source>
        <dbReference type="ARBA" id="ARBA00022989"/>
    </source>
</evidence>
<gene>
    <name evidence="14" type="ORF">LUZ62_037366</name>
</gene>
<evidence type="ECO:0000256" key="7">
    <source>
        <dbReference type="ARBA" id="ARBA00023170"/>
    </source>
</evidence>
<dbReference type="EMBL" id="JAMFTS010000002">
    <property type="protein sequence ID" value="KAJ4786120.1"/>
    <property type="molecule type" value="Genomic_DNA"/>
</dbReference>
<dbReference type="Proteomes" id="UP001140206">
    <property type="component" value="Chromosome 2"/>
</dbReference>
<evidence type="ECO:0000259" key="13">
    <source>
        <dbReference type="SMART" id="SM00079"/>
    </source>
</evidence>
<dbReference type="InterPro" id="IPR001320">
    <property type="entry name" value="Iontro_rcpt_C"/>
</dbReference>
<evidence type="ECO:0000256" key="3">
    <source>
        <dbReference type="ARBA" id="ARBA00022692"/>
    </source>
</evidence>
<reference evidence="14" key="1">
    <citation type="submission" date="2022-08" db="EMBL/GenBank/DDBJ databases">
        <authorList>
            <person name="Marques A."/>
        </authorList>
    </citation>
    <scope>NUCLEOTIDE SEQUENCE</scope>
    <source>
        <strain evidence="14">RhyPub2mFocal</strain>
        <tissue evidence="14">Leaves</tissue>
    </source>
</reference>
<keyword evidence="6 11" id="KW-0472">Membrane</keyword>
<keyword evidence="2" id="KW-0813">Transport</keyword>
<keyword evidence="10" id="KW-0407">Ion channel</keyword>
<keyword evidence="3 11" id="KW-0812">Transmembrane</keyword>
<dbReference type="SUPFAM" id="SSF53850">
    <property type="entry name" value="Periplasmic binding protein-like II"/>
    <property type="match status" value="1"/>
</dbReference>
<feature type="transmembrane region" description="Helical" evidence="11">
    <location>
        <begin position="794"/>
        <end position="815"/>
    </location>
</feature>
<dbReference type="AlphaFoldDB" id="A0AAV8F3C7"/>
<feature type="signal peptide" evidence="12">
    <location>
        <begin position="1"/>
        <end position="22"/>
    </location>
</feature>
<dbReference type="SMART" id="SM00079">
    <property type="entry name" value="PBPe"/>
    <property type="match status" value="1"/>
</dbReference>
<sequence>MELKNAQILSLLFFLTWVTSRGTELTTTSIGAVLDTRSRIDREQTVALEVALRNFNTPSQDLLLNTTELESTDPLQAASSAQKLIQQRAQVIISTGTWPQVLGISDVGKRQQVPTIALTPSAFLNKSFLVQMSYPDSALVNCFAAIIKSYKWRRVIAVYEDDDYGTVSDTTLLLSHALQEVGAQLEYSLVFPPMGDSKSDLSTIIQDEWHRMKEGRIFSTVYIILRMSENLVLSFFKEATALGMLHNGSAWICGPDVTTLLDSTLLDPSLAFNWTDMQGVIGVQPYVDETTTEYLNFKNSFQQTFKSKYENNGGTSFSPGVYAVRAYDAMHAVISAMNRAKVNNSSLVNTLLASNFSGLSGLITPLKDDSTYEMHSKSIFRVVNVVGKSYKEIGLWSNSSGFYNELQLNPNGSSSLEQLRVVLWPGDATMTTPAGVRTLKIGILNSTTWGRPEEIEINGKTINSTSMNGFCIGVFIAAMQKLNPGISYEFQVYPKPGIGFDYNAFVNKVKLEEVDIVVGDVTVTSERMKTVSFTEPFIASGISTIVPMKRDNVHLMLLKPFTPNLWITIFLAMLYNFGAIWYLERNDEKSEEHFRGPWYKQFGATFWIIGNTIFQNSQRIGSFYSKTVIISWLLVVLIISSCFTANLSSILVANQLQPVVDTSKIGCDGDSFVVGYLKNVLKKEKIVQIENPDDYSVKFKNGNITAAYIESPYVPEFLSKNKHYAVYGETQMLGGFAFVLQKGDPMIADLSRAIVELQEDGTIKKLEDKWFSTSVCTIGTVESKSDSQPLGFGVFWILFVFSSGVSLITLVAFIVRKHAIAQRKKKQIVPDLERDGQMVDQVSQIQQTYGATMHEP</sequence>
<proteinExistence type="predicted"/>
<dbReference type="InterPro" id="IPR015683">
    <property type="entry name" value="Ionotropic_Glu_rcpt"/>
</dbReference>
<evidence type="ECO:0000256" key="1">
    <source>
        <dbReference type="ARBA" id="ARBA00004141"/>
    </source>
</evidence>
<name>A0AAV8F3C7_9POAL</name>
<accession>A0AAV8F3C7</accession>
<evidence type="ECO:0000256" key="11">
    <source>
        <dbReference type="SAM" id="Phobius"/>
    </source>
</evidence>
<keyword evidence="7 14" id="KW-0675">Receptor</keyword>
<keyword evidence="8" id="KW-0325">Glycoprotein</keyword>
<evidence type="ECO:0000313" key="14">
    <source>
        <dbReference type="EMBL" id="KAJ4786120.1"/>
    </source>
</evidence>
<dbReference type="InterPro" id="IPR028082">
    <property type="entry name" value="Peripla_BP_I"/>
</dbReference>
<evidence type="ECO:0000256" key="8">
    <source>
        <dbReference type="ARBA" id="ARBA00023180"/>
    </source>
</evidence>
<dbReference type="PANTHER" id="PTHR18966">
    <property type="entry name" value="IONOTROPIC GLUTAMATE RECEPTOR"/>
    <property type="match status" value="1"/>
</dbReference>
<feature type="transmembrane region" description="Helical" evidence="11">
    <location>
        <begin position="565"/>
        <end position="583"/>
    </location>
</feature>
<dbReference type="GO" id="GO:0015276">
    <property type="term" value="F:ligand-gated monoatomic ion channel activity"/>
    <property type="evidence" value="ECO:0007669"/>
    <property type="project" value="InterPro"/>
</dbReference>
<evidence type="ECO:0000256" key="5">
    <source>
        <dbReference type="ARBA" id="ARBA00023065"/>
    </source>
</evidence>
<dbReference type="SUPFAM" id="SSF53822">
    <property type="entry name" value="Periplasmic binding protein-like I"/>
    <property type="match status" value="1"/>
</dbReference>
<evidence type="ECO:0000256" key="9">
    <source>
        <dbReference type="ARBA" id="ARBA00023286"/>
    </source>
</evidence>
<feature type="domain" description="Ionotropic glutamate receptor C-terminal" evidence="13">
    <location>
        <begin position="443"/>
        <end position="773"/>
    </location>
</feature>